<name>A0A518K4K2_9BACT</name>
<evidence type="ECO:0000259" key="12">
    <source>
        <dbReference type="Pfam" id="PF14842"/>
    </source>
</evidence>
<dbReference type="PANTHER" id="PTHR30534">
    <property type="entry name" value="FLAGELLAR MOTOR SWITCH PROTEIN FLIG"/>
    <property type="match status" value="1"/>
</dbReference>
<keyword evidence="14" id="KW-1185">Reference proteome</keyword>
<dbReference type="Proteomes" id="UP000316426">
    <property type="component" value="Chromosome"/>
</dbReference>
<keyword evidence="13" id="KW-0282">Flagellum</keyword>
<dbReference type="GO" id="GO:0071973">
    <property type="term" value="P:bacterial-type flagellum-dependent cell motility"/>
    <property type="evidence" value="ECO:0007669"/>
    <property type="project" value="InterPro"/>
</dbReference>
<keyword evidence="13" id="KW-0969">Cilium</keyword>
<keyword evidence="8" id="KW-0472">Membrane</keyword>
<reference evidence="13 14" key="1">
    <citation type="submission" date="2019-02" db="EMBL/GenBank/DDBJ databases">
        <title>Deep-cultivation of Planctomycetes and their phenomic and genomic characterization uncovers novel biology.</title>
        <authorList>
            <person name="Wiegand S."/>
            <person name="Jogler M."/>
            <person name="Boedeker C."/>
            <person name="Pinto D."/>
            <person name="Vollmers J."/>
            <person name="Rivas-Marin E."/>
            <person name="Kohn T."/>
            <person name="Peeters S.H."/>
            <person name="Heuer A."/>
            <person name="Rast P."/>
            <person name="Oberbeckmann S."/>
            <person name="Bunk B."/>
            <person name="Jeske O."/>
            <person name="Meyerdierks A."/>
            <person name="Storesund J.E."/>
            <person name="Kallscheuer N."/>
            <person name="Luecker S."/>
            <person name="Lage O.M."/>
            <person name="Pohl T."/>
            <person name="Merkel B.J."/>
            <person name="Hornburger P."/>
            <person name="Mueller R.-W."/>
            <person name="Bruemmer F."/>
            <person name="Labrenz M."/>
            <person name="Spormann A.M."/>
            <person name="Op den Camp H."/>
            <person name="Overmann J."/>
            <person name="Amann R."/>
            <person name="Jetten M.S.M."/>
            <person name="Mascher T."/>
            <person name="Medema M.H."/>
            <person name="Devos D.P."/>
            <person name="Kaster A.-K."/>
            <person name="Ovreas L."/>
            <person name="Rohde M."/>
            <person name="Galperin M.Y."/>
            <person name="Jogler C."/>
        </authorList>
    </citation>
    <scope>NUCLEOTIDE SEQUENCE [LARGE SCALE GENOMIC DNA]</scope>
    <source>
        <strain evidence="13 14">Spa11</strain>
    </source>
</reference>
<dbReference type="GO" id="GO:0005886">
    <property type="term" value="C:plasma membrane"/>
    <property type="evidence" value="ECO:0007669"/>
    <property type="project" value="UniProtKB-SubCell"/>
</dbReference>
<evidence type="ECO:0000256" key="6">
    <source>
        <dbReference type="ARBA" id="ARBA00022500"/>
    </source>
</evidence>
<evidence type="ECO:0000259" key="10">
    <source>
        <dbReference type="Pfam" id="PF01706"/>
    </source>
</evidence>
<dbReference type="KEGG" id="bmei:Spa11_09020"/>
<dbReference type="Pfam" id="PF14842">
    <property type="entry name" value="FliG_N"/>
    <property type="match status" value="1"/>
</dbReference>
<evidence type="ECO:0000256" key="8">
    <source>
        <dbReference type="ARBA" id="ARBA00023136"/>
    </source>
</evidence>
<feature type="domain" description="Flagellar motor switch protein FliG C-terminal" evidence="10">
    <location>
        <begin position="217"/>
        <end position="323"/>
    </location>
</feature>
<dbReference type="PANTHER" id="PTHR30534:SF0">
    <property type="entry name" value="FLAGELLAR MOTOR SWITCH PROTEIN FLIG"/>
    <property type="match status" value="1"/>
</dbReference>
<dbReference type="InterPro" id="IPR032779">
    <property type="entry name" value="FliG_M"/>
</dbReference>
<dbReference type="InterPro" id="IPR011002">
    <property type="entry name" value="FliG_a-hlx"/>
</dbReference>
<dbReference type="PIRSF" id="PIRSF003161">
    <property type="entry name" value="FliG"/>
    <property type="match status" value="1"/>
</dbReference>
<dbReference type="GO" id="GO:0006935">
    <property type="term" value="P:chemotaxis"/>
    <property type="evidence" value="ECO:0007669"/>
    <property type="project" value="UniProtKB-KW"/>
</dbReference>
<keyword evidence="9" id="KW-0975">Bacterial flagellum</keyword>
<evidence type="ECO:0000256" key="9">
    <source>
        <dbReference type="ARBA" id="ARBA00023143"/>
    </source>
</evidence>
<dbReference type="GO" id="GO:0003774">
    <property type="term" value="F:cytoskeletal motor activity"/>
    <property type="evidence" value="ECO:0007669"/>
    <property type="project" value="InterPro"/>
</dbReference>
<keyword evidence="5" id="KW-1003">Cell membrane</keyword>
<dbReference type="AlphaFoldDB" id="A0A518K4K2"/>
<evidence type="ECO:0000313" key="13">
    <source>
        <dbReference type="EMBL" id="QDV72720.1"/>
    </source>
</evidence>
<evidence type="ECO:0000256" key="2">
    <source>
        <dbReference type="ARBA" id="ARBA00004413"/>
    </source>
</evidence>
<dbReference type="InterPro" id="IPR028263">
    <property type="entry name" value="FliG_N"/>
</dbReference>
<comment type="subcellular location">
    <subcellularLocation>
        <location evidence="1">Bacterial flagellum basal body</location>
    </subcellularLocation>
    <subcellularLocation>
        <location evidence="2">Cell membrane</location>
        <topology evidence="2">Peripheral membrane protein</topology>
        <orientation evidence="2">Cytoplasmic side</orientation>
    </subcellularLocation>
</comment>
<dbReference type="NCBIfam" id="TIGR00207">
    <property type="entry name" value="fliG"/>
    <property type="match status" value="1"/>
</dbReference>
<dbReference type="SUPFAM" id="SSF48029">
    <property type="entry name" value="FliG"/>
    <property type="match status" value="2"/>
</dbReference>
<protein>
    <recommendedName>
        <fullName evidence="4">Flagellar motor switch protein FliG</fullName>
    </recommendedName>
</protein>
<dbReference type="PRINTS" id="PR00954">
    <property type="entry name" value="FLGMOTORFLIG"/>
</dbReference>
<evidence type="ECO:0000313" key="14">
    <source>
        <dbReference type="Proteomes" id="UP000316426"/>
    </source>
</evidence>
<sequence length="334" mass="36517">MPAITTPTGLHKAAVVLMSLPEEQASEVMKRFSPREIEQVSIEIARLERVSVEEQEEAIREFAETNPVNGDGGGLEFAKKLVKGALGHEATDTIDKLRQSIEALPFGFLRNVDTQNIATYLVDEHPQTIALILAHLPASFSAAILGGLPPDRQLAVVRRMATMGQTNPEIVREVESGLERRMSSVMSQSFQVAGGVEAVAAMLNVIDRATERSLLDGIATDDPDLVEEIRHLMFVFDDIGKLGQKDIQQVLKSVETSQWALALKGASPELKDKILSNISQRAGDMLREEMEFLGAVKVSAVEEVQQKIVDIVRGLEDSGVIELNASGEEEQLVQ</sequence>
<dbReference type="Pfam" id="PF14841">
    <property type="entry name" value="FliG_M"/>
    <property type="match status" value="1"/>
</dbReference>
<keyword evidence="7" id="KW-0283">Flagellar rotation</keyword>
<dbReference type="InterPro" id="IPR000090">
    <property type="entry name" value="Flg_Motor_Flig"/>
</dbReference>
<feature type="domain" description="Flagellar motor switch protein FliG middle" evidence="11">
    <location>
        <begin position="115"/>
        <end position="188"/>
    </location>
</feature>
<dbReference type="InterPro" id="IPR023087">
    <property type="entry name" value="Flg_Motor_Flig_C"/>
</dbReference>
<keyword evidence="13" id="KW-0966">Cell projection</keyword>
<keyword evidence="6" id="KW-0145">Chemotaxis</keyword>
<evidence type="ECO:0000259" key="11">
    <source>
        <dbReference type="Pfam" id="PF14841"/>
    </source>
</evidence>
<feature type="domain" description="Flagellar motor switch protein FliG N-terminal" evidence="12">
    <location>
        <begin position="8"/>
        <end position="103"/>
    </location>
</feature>
<accession>A0A518K4K2</accession>
<dbReference type="RefSeq" id="WP_231933136.1">
    <property type="nucleotide sequence ID" value="NZ_CP036349.1"/>
</dbReference>
<organism evidence="13 14">
    <name type="scientific">Botrimarina mediterranea</name>
    <dbReference type="NCBI Taxonomy" id="2528022"/>
    <lineage>
        <taxon>Bacteria</taxon>
        <taxon>Pseudomonadati</taxon>
        <taxon>Planctomycetota</taxon>
        <taxon>Planctomycetia</taxon>
        <taxon>Pirellulales</taxon>
        <taxon>Lacipirellulaceae</taxon>
        <taxon>Botrimarina</taxon>
    </lineage>
</organism>
<evidence type="ECO:0000256" key="5">
    <source>
        <dbReference type="ARBA" id="ARBA00022475"/>
    </source>
</evidence>
<dbReference type="Gene3D" id="1.10.220.30">
    <property type="match status" value="3"/>
</dbReference>
<evidence type="ECO:0000256" key="1">
    <source>
        <dbReference type="ARBA" id="ARBA00004117"/>
    </source>
</evidence>
<proteinExistence type="inferred from homology"/>
<dbReference type="Pfam" id="PF01706">
    <property type="entry name" value="FliG_C"/>
    <property type="match status" value="1"/>
</dbReference>
<dbReference type="EMBL" id="CP036349">
    <property type="protein sequence ID" value="QDV72720.1"/>
    <property type="molecule type" value="Genomic_DNA"/>
</dbReference>
<gene>
    <name evidence="13" type="primary">fliG_1</name>
    <name evidence="13" type="ORF">Spa11_09020</name>
</gene>
<evidence type="ECO:0000256" key="7">
    <source>
        <dbReference type="ARBA" id="ARBA00022779"/>
    </source>
</evidence>
<comment type="similarity">
    <text evidence="3">Belongs to the FliG family.</text>
</comment>
<evidence type="ECO:0000256" key="3">
    <source>
        <dbReference type="ARBA" id="ARBA00010299"/>
    </source>
</evidence>
<dbReference type="GO" id="GO:0009425">
    <property type="term" value="C:bacterial-type flagellum basal body"/>
    <property type="evidence" value="ECO:0007669"/>
    <property type="project" value="UniProtKB-SubCell"/>
</dbReference>
<evidence type="ECO:0000256" key="4">
    <source>
        <dbReference type="ARBA" id="ARBA00021870"/>
    </source>
</evidence>